<evidence type="ECO:0000313" key="4">
    <source>
        <dbReference type="Proteomes" id="UP000053370"/>
    </source>
</evidence>
<feature type="domain" description="DUF218" evidence="2">
    <location>
        <begin position="59"/>
        <end position="169"/>
    </location>
</feature>
<gene>
    <name evidence="3" type="ORF">ATC1_131114</name>
</gene>
<feature type="transmembrane region" description="Helical" evidence="1">
    <location>
        <begin position="27"/>
        <end position="49"/>
    </location>
</feature>
<name>A0A0S7BLE4_9CHLR</name>
<dbReference type="InterPro" id="IPR051599">
    <property type="entry name" value="Cell_Envelope_Assoc"/>
</dbReference>
<dbReference type="GO" id="GO:0043164">
    <property type="term" value="P:Gram-negative-bacterium-type cell wall biogenesis"/>
    <property type="evidence" value="ECO:0007669"/>
    <property type="project" value="TreeGrafter"/>
</dbReference>
<evidence type="ECO:0000256" key="1">
    <source>
        <dbReference type="SAM" id="Phobius"/>
    </source>
</evidence>
<keyword evidence="1" id="KW-0472">Membrane</keyword>
<protein>
    <submittedName>
        <fullName evidence="3">Protein containing DUF218 domain</fullName>
    </submittedName>
</protein>
<proteinExistence type="predicted"/>
<dbReference type="GO" id="GO:0005886">
    <property type="term" value="C:plasma membrane"/>
    <property type="evidence" value="ECO:0007669"/>
    <property type="project" value="TreeGrafter"/>
</dbReference>
<keyword evidence="1" id="KW-1133">Transmembrane helix</keyword>
<accession>A0A0S7BLE4</accession>
<keyword evidence="1" id="KW-0812">Transmembrane</keyword>
<dbReference type="CDD" id="cd06259">
    <property type="entry name" value="YdcF-like"/>
    <property type="match status" value="1"/>
</dbReference>
<dbReference type="PANTHER" id="PTHR30336:SF4">
    <property type="entry name" value="ENVELOPE BIOGENESIS FACTOR ELYC"/>
    <property type="match status" value="1"/>
</dbReference>
<dbReference type="STRING" id="1678840.ATC1_131114"/>
<keyword evidence="4" id="KW-1185">Reference proteome</keyword>
<dbReference type="PANTHER" id="PTHR30336">
    <property type="entry name" value="INNER MEMBRANE PROTEIN, PROBABLE PERMEASE"/>
    <property type="match status" value="1"/>
</dbReference>
<evidence type="ECO:0000313" key="3">
    <source>
        <dbReference type="EMBL" id="GAP41132.1"/>
    </source>
</evidence>
<dbReference type="RefSeq" id="WP_062281735.1">
    <property type="nucleotide sequence ID" value="NZ_DF968181.1"/>
</dbReference>
<dbReference type="InterPro" id="IPR003848">
    <property type="entry name" value="DUF218"/>
</dbReference>
<evidence type="ECO:0000259" key="2">
    <source>
        <dbReference type="Pfam" id="PF02698"/>
    </source>
</evidence>
<dbReference type="Pfam" id="PF02698">
    <property type="entry name" value="DUF218"/>
    <property type="match status" value="1"/>
</dbReference>
<sequence>MTENNKTNPKHEAALHLANTILRLRMIFILLVLISMGIFFILGFIGNFLTVEMELEHADAIVVLSGNDSSRLKTAAELYSAGYSENIILTNTGNNFGEYNIPYTYHQVDLLKEYGVPEGALHFAEFVAKNTGQEATGIIEEMFVLHAKSAIIVTDTWHTRRVKIIFSDSFGNTGIDLQYYGSSKDEYHPFFWWTSTKGWKDVIGEYIRIIGYFIKRETNIPDYPNFDI</sequence>
<dbReference type="Proteomes" id="UP000053370">
    <property type="component" value="Unassembled WGS sequence"/>
</dbReference>
<organism evidence="3">
    <name type="scientific">Flexilinea flocculi</name>
    <dbReference type="NCBI Taxonomy" id="1678840"/>
    <lineage>
        <taxon>Bacteria</taxon>
        <taxon>Bacillati</taxon>
        <taxon>Chloroflexota</taxon>
        <taxon>Anaerolineae</taxon>
        <taxon>Anaerolineales</taxon>
        <taxon>Anaerolineaceae</taxon>
        <taxon>Flexilinea</taxon>
    </lineage>
</organism>
<reference evidence="3" key="1">
    <citation type="journal article" date="2015" name="Genome Announc.">
        <title>Draft Genome Sequence of Anaerolineae Strain TC1, a Novel Isolate from a Methanogenic Wastewater Treatment System.</title>
        <authorList>
            <person name="Matsuura N."/>
            <person name="Tourlousse D.M."/>
            <person name="Sun L."/>
            <person name="Toyonaga M."/>
            <person name="Kuroda K."/>
            <person name="Ohashi A."/>
            <person name="Cruz R."/>
            <person name="Yamaguchi T."/>
            <person name="Sekiguchi Y."/>
        </authorList>
    </citation>
    <scope>NUCLEOTIDE SEQUENCE [LARGE SCALE GENOMIC DNA]</scope>
    <source>
        <strain evidence="3">TC1</strain>
    </source>
</reference>
<dbReference type="AlphaFoldDB" id="A0A0S7BLE4"/>
<dbReference type="OrthoDB" id="9782395at2"/>
<dbReference type="GO" id="GO:0000270">
    <property type="term" value="P:peptidoglycan metabolic process"/>
    <property type="evidence" value="ECO:0007669"/>
    <property type="project" value="TreeGrafter"/>
</dbReference>
<dbReference type="EMBL" id="DF968181">
    <property type="protein sequence ID" value="GAP41132.1"/>
    <property type="molecule type" value="Genomic_DNA"/>
</dbReference>